<sequence>MTNPQVLLLVSLMISLLSATSVCAVPTPTVSARSVTSVDLTNAQRLARGLTPNIPKRLFDPTRVRRNPLPSPQPNVVGKIAIKSASNNDPIGWLAVNLRELTHDPQIITFKNPASASELLELDLADNSGRHLGLQVDDENAHIGAGHNAYATVTFTHTSTGAGQSVSPDSDSSNQFVETTVWSVDPTTGRLTAQWVNKDDGSVAPLFFVLDTYRGGSRLWFFGDRDAFTWNSDYHEVTYWIEPA</sequence>
<name>A0A8H6IF30_9AGAR</name>
<evidence type="ECO:0000313" key="2">
    <source>
        <dbReference type="EMBL" id="KAF6763289.1"/>
    </source>
</evidence>
<feature type="chain" id="PRO_5034809029" evidence="1">
    <location>
        <begin position="25"/>
        <end position="244"/>
    </location>
</feature>
<gene>
    <name evidence="2" type="ORF">DFP72DRAFT_841401</name>
</gene>
<dbReference type="AlphaFoldDB" id="A0A8H6IF30"/>
<dbReference type="EMBL" id="JACGCI010000006">
    <property type="protein sequence ID" value="KAF6763289.1"/>
    <property type="molecule type" value="Genomic_DNA"/>
</dbReference>
<comment type="caution">
    <text evidence="2">The sequence shown here is derived from an EMBL/GenBank/DDBJ whole genome shotgun (WGS) entry which is preliminary data.</text>
</comment>
<protein>
    <submittedName>
        <fullName evidence="2">Uncharacterized protein</fullName>
    </submittedName>
</protein>
<organism evidence="2 3">
    <name type="scientific">Ephemerocybe angulata</name>
    <dbReference type="NCBI Taxonomy" id="980116"/>
    <lineage>
        <taxon>Eukaryota</taxon>
        <taxon>Fungi</taxon>
        <taxon>Dikarya</taxon>
        <taxon>Basidiomycota</taxon>
        <taxon>Agaricomycotina</taxon>
        <taxon>Agaricomycetes</taxon>
        <taxon>Agaricomycetidae</taxon>
        <taxon>Agaricales</taxon>
        <taxon>Agaricineae</taxon>
        <taxon>Psathyrellaceae</taxon>
        <taxon>Ephemerocybe</taxon>
    </lineage>
</organism>
<feature type="signal peptide" evidence="1">
    <location>
        <begin position="1"/>
        <end position="24"/>
    </location>
</feature>
<evidence type="ECO:0000313" key="3">
    <source>
        <dbReference type="Proteomes" id="UP000521943"/>
    </source>
</evidence>
<keyword evidence="3" id="KW-1185">Reference proteome</keyword>
<proteinExistence type="predicted"/>
<reference evidence="2 3" key="1">
    <citation type="submission" date="2020-07" db="EMBL/GenBank/DDBJ databases">
        <title>Comparative genomics of pyrophilous fungi reveals a link between fire events and developmental genes.</title>
        <authorList>
            <consortium name="DOE Joint Genome Institute"/>
            <person name="Steindorff A.S."/>
            <person name="Carver A."/>
            <person name="Calhoun S."/>
            <person name="Stillman K."/>
            <person name="Liu H."/>
            <person name="Lipzen A."/>
            <person name="Pangilinan J."/>
            <person name="Labutti K."/>
            <person name="Bruns T.D."/>
            <person name="Grigoriev I.V."/>
        </authorList>
    </citation>
    <scope>NUCLEOTIDE SEQUENCE [LARGE SCALE GENOMIC DNA]</scope>
    <source>
        <strain evidence="2 3">CBS 144469</strain>
    </source>
</reference>
<dbReference type="Proteomes" id="UP000521943">
    <property type="component" value="Unassembled WGS sequence"/>
</dbReference>
<accession>A0A8H6IF30</accession>
<evidence type="ECO:0000256" key="1">
    <source>
        <dbReference type="SAM" id="SignalP"/>
    </source>
</evidence>
<dbReference type="OrthoDB" id="3167181at2759"/>
<keyword evidence="1" id="KW-0732">Signal</keyword>